<dbReference type="AlphaFoldDB" id="A0A8K0HQL8"/>
<reference evidence="4" key="1">
    <citation type="submission" date="2020-03" db="EMBL/GenBank/DDBJ databases">
        <title>A high-quality chromosome-level genome assembly of a woody plant with both climbing and erect habits, Rhamnella rubrinervis.</title>
        <authorList>
            <person name="Lu Z."/>
            <person name="Yang Y."/>
            <person name="Zhu X."/>
            <person name="Sun Y."/>
        </authorList>
    </citation>
    <scope>NUCLEOTIDE SEQUENCE</scope>
    <source>
        <strain evidence="4">BYM</strain>
        <tissue evidence="4">Leaf</tissue>
    </source>
</reference>
<dbReference type="InterPro" id="IPR036291">
    <property type="entry name" value="NAD(P)-bd_dom_sf"/>
</dbReference>
<evidence type="ECO:0000256" key="3">
    <source>
        <dbReference type="ARBA" id="ARBA00023002"/>
    </source>
</evidence>
<dbReference type="GO" id="GO:0016491">
    <property type="term" value="F:oxidoreductase activity"/>
    <property type="evidence" value="ECO:0007669"/>
    <property type="project" value="UniProtKB-KW"/>
</dbReference>
<dbReference type="Gene3D" id="3.40.50.720">
    <property type="entry name" value="NAD(P)-binding Rossmann-like Domain"/>
    <property type="match status" value="1"/>
</dbReference>
<sequence>MQVGLPSSWMIIQRYDLAEESVKMNYYGAERTTEALLPLLQLSDSPRIVNVSSGAGTLKYISNKRFNEILSDVKSLTEEKVDEVLNEFLKDFEKDSLEIKYAAYVMSKASMNAYTRILATKYPKFRINAVCPGYVKTDINYHTGHLTIEEGAISLVRLAVLPDDGPSGLFFYQQEVSSF</sequence>
<dbReference type="OrthoDB" id="1933717at2759"/>
<dbReference type="PRINTS" id="PR00081">
    <property type="entry name" value="GDHRDH"/>
</dbReference>
<dbReference type="EMBL" id="VOIH02000001">
    <property type="protein sequence ID" value="KAF3455803.1"/>
    <property type="molecule type" value="Genomic_DNA"/>
</dbReference>
<dbReference type="GO" id="GO:0016020">
    <property type="term" value="C:membrane"/>
    <property type="evidence" value="ECO:0007669"/>
    <property type="project" value="TreeGrafter"/>
</dbReference>
<dbReference type="InterPro" id="IPR002347">
    <property type="entry name" value="SDR_fam"/>
</dbReference>
<dbReference type="PROSITE" id="PS00061">
    <property type="entry name" value="ADH_SHORT"/>
    <property type="match status" value="1"/>
</dbReference>
<comment type="caution">
    <text evidence="4">The sequence shown here is derived from an EMBL/GenBank/DDBJ whole genome shotgun (WGS) entry which is preliminary data.</text>
</comment>
<dbReference type="PANTHER" id="PTHR43490">
    <property type="entry name" value="(+)-NEOMENTHOL DEHYDROGENASE"/>
    <property type="match status" value="1"/>
</dbReference>
<comment type="similarity">
    <text evidence="1">Belongs to the short-chain dehydrogenases/reductases (SDR) family.</text>
</comment>
<keyword evidence="3" id="KW-0560">Oxidoreductase</keyword>
<name>A0A8K0HQL8_9ROSA</name>
<evidence type="ECO:0000313" key="5">
    <source>
        <dbReference type="Proteomes" id="UP000796880"/>
    </source>
</evidence>
<proteinExistence type="inferred from homology"/>
<gene>
    <name evidence="4" type="ORF">FNV43_RR00445</name>
</gene>
<dbReference type="SUPFAM" id="SSF51735">
    <property type="entry name" value="NAD(P)-binding Rossmann-fold domains"/>
    <property type="match status" value="1"/>
</dbReference>
<keyword evidence="5" id="KW-1185">Reference proteome</keyword>
<accession>A0A8K0HQL8</accession>
<evidence type="ECO:0000256" key="2">
    <source>
        <dbReference type="ARBA" id="ARBA00022857"/>
    </source>
</evidence>
<organism evidence="4 5">
    <name type="scientific">Rhamnella rubrinervis</name>
    <dbReference type="NCBI Taxonomy" id="2594499"/>
    <lineage>
        <taxon>Eukaryota</taxon>
        <taxon>Viridiplantae</taxon>
        <taxon>Streptophyta</taxon>
        <taxon>Embryophyta</taxon>
        <taxon>Tracheophyta</taxon>
        <taxon>Spermatophyta</taxon>
        <taxon>Magnoliopsida</taxon>
        <taxon>eudicotyledons</taxon>
        <taxon>Gunneridae</taxon>
        <taxon>Pentapetalae</taxon>
        <taxon>rosids</taxon>
        <taxon>fabids</taxon>
        <taxon>Rosales</taxon>
        <taxon>Rhamnaceae</taxon>
        <taxon>rhamnoid group</taxon>
        <taxon>Rhamneae</taxon>
        <taxon>Rhamnella</taxon>
    </lineage>
</organism>
<dbReference type="InterPro" id="IPR020904">
    <property type="entry name" value="Sc_DH/Rdtase_CS"/>
</dbReference>
<evidence type="ECO:0000256" key="1">
    <source>
        <dbReference type="ARBA" id="ARBA00006484"/>
    </source>
</evidence>
<keyword evidence="2" id="KW-0521">NADP</keyword>
<evidence type="ECO:0000313" key="4">
    <source>
        <dbReference type="EMBL" id="KAF3455803.1"/>
    </source>
</evidence>
<dbReference type="Pfam" id="PF13561">
    <property type="entry name" value="adh_short_C2"/>
    <property type="match status" value="1"/>
</dbReference>
<dbReference type="Proteomes" id="UP000796880">
    <property type="component" value="Unassembled WGS sequence"/>
</dbReference>
<dbReference type="PANTHER" id="PTHR43490:SF98">
    <property type="entry name" value="OS02G0640600 PROTEIN"/>
    <property type="match status" value="1"/>
</dbReference>
<protein>
    <submittedName>
        <fullName evidence="4">Uncharacterized protein</fullName>
    </submittedName>
</protein>